<evidence type="ECO:0000313" key="6">
    <source>
        <dbReference type="EMBL" id="CAR24732.1"/>
    </source>
</evidence>
<dbReference type="InterPro" id="IPR012678">
    <property type="entry name" value="Ribosomal_uL23/eL15/eS24_sf"/>
</dbReference>
<comment type="similarity">
    <text evidence="1">Belongs to the universal ribosomal protein uL23 family.</text>
</comment>
<keyword evidence="2" id="KW-0689">Ribosomal protein</keyword>
<dbReference type="FunCoup" id="C5DLS1">
    <property type="interactions" value="276"/>
</dbReference>
<dbReference type="FunFam" id="3.30.70.330:FF:000614">
    <property type="entry name" value="Mrp20p"/>
    <property type="match status" value="1"/>
</dbReference>
<dbReference type="eggNOG" id="KOG4089">
    <property type="taxonomic scope" value="Eukaryota"/>
</dbReference>
<dbReference type="EMBL" id="CU928171">
    <property type="protein sequence ID" value="CAR24732.1"/>
    <property type="molecule type" value="Genomic_DNA"/>
</dbReference>
<dbReference type="InterPro" id="IPR013025">
    <property type="entry name" value="Ribosomal_uL23-like"/>
</dbReference>
<dbReference type="AlphaFoldDB" id="C5DLS1"/>
<evidence type="ECO:0000256" key="2">
    <source>
        <dbReference type="ARBA" id="ARBA00022980"/>
    </source>
</evidence>
<organism evidence="6 7">
    <name type="scientific">Lachancea thermotolerans (strain ATCC 56472 / CBS 6340 / NRRL Y-8284)</name>
    <name type="common">Yeast</name>
    <name type="synonym">Kluyveromyces thermotolerans</name>
    <dbReference type="NCBI Taxonomy" id="559295"/>
    <lineage>
        <taxon>Eukaryota</taxon>
        <taxon>Fungi</taxon>
        <taxon>Dikarya</taxon>
        <taxon>Ascomycota</taxon>
        <taxon>Saccharomycotina</taxon>
        <taxon>Saccharomycetes</taxon>
        <taxon>Saccharomycetales</taxon>
        <taxon>Saccharomycetaceae</taxon>
        <taxon>Lachancea</taxon>
    </lineage>
</organism>
<accession>C5DLS1</accession>
<dbReference type="InParanoid" id="C5DLS1"/>
<evidence type="ECO:0000256" key="4">
    <source>
        <dbReference type="ARBA" id="ARBA00039977"/>
    </source>
</evidence>
<keyword evidence="3" id="KW-0687">Ribonucleoprotein</keyword>
<feature type="region of interest" description="Disordered" evidence="5">
    <location>
        <begin position="1"/>
        <end position="25"/>
    </location>
</feature>
<dbReference type="RefSeq" id="XP_002555169.1">
    <property type="nucleotide sequence ID" value="XM_002555123.1"/>
</dbReference>
<dbReference type="STRING" id="559295.C5DLS1"/>
<dbReference type="GO" id="GO:0032543">
    <property type="term" value="P:mitochondrial translation"/>
    <property type="evidence" value="ECO:0007669"/>
    <property type="project" value="TreeGrafter"/>
</dbReference>
<dbReference type="OMA" id="YLFHVYG"/>
<proteinExistence type="inferred from homology"/>
<dbReference type="Proteomes" id="UP000002036">
    <property type="component" value="Chromosome G"/>
</dbReference>
<dbReference type="Gene3D" id="3.30.70.330">
    <property type="match status" value="1"/>
</dbReference>
<gene>
    <name evidence="6" type="ordered locus">KLTH0G02992g</name>
</gene>
<sequence>MKKRNGIFQEPFDEQRQKFKRTQRRSEVTEMPRLVRKWLNAVPTAVKNNFKIRSFATVSEVRDTTTINVTATEPVKVSDKILNWSREAIAQGKPHFKVGGTPVFFPKARVVLLRPNAKHTPFQAKFIVPKSFNKLDLRDYLFHVYGLRAMNVTTQLLHGKYTRVNQVMPRYRSAQIKKMTIDMAEPFVWPAEPVDKEPWAATLVEDLQKYREEQTRIGSDKFKPGTAFDGALGPYQPPPQPFVPKFLKRRITNSRRRAQARVSQLERLLKVDKFAQASS</sequence>
<evidence type="ECO:0000313" key="7">
    <source>
        <dbReference type="Proteomes" id="UP000002036"/>
    </source>
</evidence>
<evidence type="ECO:0000256" key="5">
    <source>
        <dbReference type="SAM" id="MobiDB-lite"/>
    </source>
</evidence>
<reference evidence="6 7" key="1">
    <citation type="journal article" date="2009" name="Genome Res.">
        <title>Comparative genomics of protoploid Saccharomycetaceae.</title>
        <authorList>
            <consortium name="The Genolevures Consortium"/>
            <person name="Souciet J.-L."/>
            <person name="Dujon B."/>
            <person name="Gaillardin C."/>
            <person name="Johnston M."/>
            <person name="Baret P.V."/>
            <person name="Cliften P."/>
            <person name="Sherman D.J."/>
            <person name="Weissenbach J."/>
            <person name="Westhof E."/>
            <person name="Wincker P."/>
            <person name="Jubin C."/>
            <person name="Poulain J."/>
            <person name="Barbe V."/>
            <person name="Segurens B."/>
            <person name="Artiguenave F."/>
            <person name="Anthouard V."/>
            <person name="Vacherie B."/>
            <person name="Val M.-E."/>
            <person name="Fulton R.S."/>
            <person name="Minx P."/>
            <person name="Wilson R."/>
            <person name="Durrens P."/>
            <person name="Jean G."/>
            <person name="Marck C."/>
            <person name="Martin T."/>
            <person name="Nikolski M."/>
            <person name="Rolland T."/>
            <person name="Seret M.-L."/>
            <person name="Casaregola S."/>
            <person name="Despons L."/>
            <person name="Fairhead C."/>
            <person name="Fischer G."/>
            <person name="Lafontaine I."/>
            <person name="Leh V."/>
            <person name="Lemaire M."/>
            <person name="de Montigny J."/>
            <person name="Neuveglise C."/>
            <person name="Thierry A."/>
            <person name="Blanc-Lenfle I."/>
            <person name="Bleykasten C."/>
            <person name="Diffels J."/>
            <person name="Fritsch E."/>
            <person name="Frangeul L."/>
            <person name="Goeffon A."/>
            <person name="Jauniaux N."/>
            <person name="Kachouri-Lafond R."/>
            <person name="Payen C."/>
            <person name="Potier S."/>
            <person name="Pribylova L."/>
            <person name="Ozanne C."/>
            <person name="Richard G.-F."/>
            <person name="Sacerdot C."/>
            <person name="Straub M.-L."/>
            <person name="Talla E."/>
        </authorList>
    </citation>
    <scope>NUCLEOTIDE SEQUENCE [LARGE SCALE GENOMIC DNA]</scope>
    <source>
        <strain evidence="7">ATCC 56472 / CBS 6340 / NRRL Y-8284</strain>
    </source>
</reference>
<dbReference type="Pfam" id="PF00276">
    <property type="entry name" value="Ribosomal_L23"/>
    <property type="match status" value="1"/>
</dbReference>
<dbReference type="OrthoDB" id="275582at2759"/>
<keyword evidence="7" id="KW-1185">Reference proteome</keyword>
<evidence type="ECO:0000256" key="1">
    <source>
        <dbReference type="ARBA" id="ARBA00006700"/>
    </source>
</evidence>
<dbReference type="GO" id="GO:0005762">
    <property type="term" value="C:mitochondrial large ribosomal subunit"/>
    <property type="evidence" value="ECO:0007669"/>
    <property type="project" value="TreeGrafter"/>
</dbReference>
<protein>
    <recommendedName>
        <fullName evidence="4">Large ribosomal subunit protein uL23m</fullName>
    </recommendedName>
</protein>
<dbReference type="InterPro" id="IPR012677">
    <property type="entry name" value="Nucleotide-bd_a/b_plait_sf"/>
</dbReference>
<dbReference type="KEGG" id="lth:KLTH0G02992g"/>
<dbReference type="SUPFAM" id="SSF54189">
    <property type="entry name" value="Ribosomal proteins S24e, L23 and L15e"/>
    <property type="match status" value="1"/>
</dbReference>
<name>C5DLS1_LACTC</name>
<dbReference type="HOGENOM" id="CLU_084850_0_0_1"/>
<dbReference type="PANTHER" id="PTHR12059:SF5">
    <property type="entry name" value="LARGE RIBOSOMAL SUBUNIT PROTEIN UL23M"/>
    <property type="match status" value="1"/>
</dbReference>
<evidence type="ECO:0000256" key="3">
    <source>
        <dbReference type="ARBA" id="ARBA00023274"/>
    </source>
</evidence>
<dbReference type="GeneID" id="8293432"/>
<dbReference type="GO" id="GO:0003735">
    <property type="term" value="F:structural constituent of ribosome"/>
    <property type="evidence" value="ECO:0007669"/>
    <property type="project" value="InterPro"/>
</dbReference>
<dbReference type="PANTHER" id="PTHR12059">
    <property type="entry name" value="RIBOSOMAL PROTEIN L23-RELATED"/>
    <property type="match status" value="1"/>
</dbReference>